<feature type="transmembrane region" description="Helical" evidence="1">
    <location>
        <begin position="45"/>
        <end position="66"/>
    </location>
</feature>
<reference evidence="3 4" key="1">
    <citation type="submission" date="2019-05" db="EMBL/GenBank/DDBJ databases">
        <title>Kocuria coralli sp. nov., a novel actinobacterium isolated from coral reef seawater.</title>
        <authorList>
            <person name="Li J."/>
        </authorList>
    </citation>
    <scope>NUCLEOTIDE SEQUENCE [LARGE SCALE GENOMIC DNA]</scope>
    <source>
        <strain evidence="3 4">SCSIO 13007</strain>
    </source>
</reference>
<keyword evidence="1" id="KW-1133">Transmembrane helix</keyword>
<dbReference type="OrthoDB" id="5020186at2"/>
<evidence type="ECO:0000256" key="1">
    <source>
        <dbReference type="SAM" id="Phobius"/>
    </source>
</evidence>
<evidence type="ECO:0000313" key="4">
    <source>
        <dbReference type="Proteomes" id="UP000325957"/>
    </source>
</evidence>
<dbReference type="EMBL" id="SZWF01000006">
    <property type="protein sequence ID" value="KAA9394548.1"/>
    <property type="molecule type" value="Genomic_DNA"/>
</dbReference>
<sequence>MNHRRKNNRVTRRLITAASASYTANAAFGAAVATGLIDNGRIRWVHHALFTTTVSMTTIALAASAVQRQRAGLALLPAVGPLAVLPYLGGDVCRHAAVAGSAAPFFATALTMVWRSR</sequence>
<name>A0A5J5KYN5_9MICC</name>
<gene>
    <name evidence="3" type="ORF">FCK90_06945</name>
</gene>
<dbReference type="RefSeq" id="WP_158033571.1">
    <property type="nucleotide sequence ID" value="NZ_ML708615.1"/>
</dbReference>
<dbReference type="AlphaFoldDB" id="A0A5J5KYN5"/>
<keyword evidence="1" id="KW-0812">Transmembrane</keyword>
<protein>
    <submittedName>
        <fullName evidence="3">Uncharacterized protein</fullName>
    </submittedName>
</protein>
<feature type="transmembrane region" description="Helical" evidence="1">
    <location>
        <begin position="73"/>
        <end position="90"/>
    </location>
</feature>
<proteinExistence type="predicted"/>
<evidence type="ECO:0000313" key="3">
    <source>
        <dbReference type="EMBL" id="KAA9394548.1"/>
    </source>
</evidence>
<comment type="caution">
    <text evidence="3">The sequence shown here is derived from an EMBL/GenBank/DDBJ whole genome shotgun (WGS) entry which is preliminary data.</text>
</comment>
<dbReference type="Proteomes" id="UP000325957">
    <property type="component" value="Unassembled WGS sequence"/>
</dbReference>
<accession>A0A5J5KYN5</accession>
<evidence type="ECO:0000256" key="2">
    <source>
        <dbReference type="SAM" id="SignalP"/>
    </source>
</evidence>
<feature type="transmembrane region" description="Helical" evidence="1">
    <location>
        <begin position="96"/>
        <end position="114"/>
    </location>
</feature>
<feature type="chain" id="PRO_5023872059" evidence="2">
    <location>
        <begin position="27"/>
        <end position="117"/>
    </location>
</feature>
<organism evidence="3 4">
    <name type="scientific">Kocuria coralli</name>
    <dbReference type="NCBI Taxonomy" id="1461025"/>
    <lineage>
        <taxon>Bacteria</taxon>
        <taxon>Bacillati</taxon>
        <taxon>Actinomycetota</taxon>
        <taxon>Actinomycetes</taxon>
        <taxon>Micrococcales</taxon>
        <taxon>Micrococcaceae</taxon>
        <taxon>Kocuria</taxon>
    </lineage>
</organism>
<keyword evidence="1" id="KW-0472">Membrane</keyword>
<keyword evidence="2" id="KW-0732">Signal</keyword>
<feature type="signal peptide" evidence="2">
    <location>
        <begin position="1"/>
        <end position="26"/>
    </location>
</feature>
<keyword evidence="4" id="KW-1185">Reference proteome</keyword>